<reference evidence="2" key="1">
    <citation type="submission" date="2016-03" db="EMBL/GenBank/DDBJ databases">
        <authorList>
            <person name="Guldener U."/>
        </authorList>
    </citation>
    <scope>NUCLEOTIDE SEQUENCE [LARGE SCALE GENOMIC DNA]</scope>
</reference>
<dbReference type="Gene3D" id="1.10.630.10">
    <property type="entry name" value="Cytochrome P450"/>
    <property type="match status" value="1"/>
</dbReference>
<dbReference type="AlphaFoldDB" id="A0A1E1MC22"/>
<evidence type="ECO:0008006" key="3">
    <source>
        <dbReference type="Google" id="ProtNLM"/>
    </source>
</evidence>
<sequence>MTPTFDHTNCFSPAIESHHSSDPQAGPTNYHKIERLWVSSRYCWILWSTIHCFQSSAYRLSSASLAVFTGITLRTLAHIPGPLIWKISTIWPYYHSHIGDETTVIHAAARARYGPPVRVSPYEVDISDVDAVNPIYVSKGGFLKAPYYANFDIDGHSTIFSTLDPGYRALRAKGVVPMFSTKNIRDNEVALYGCVDRMAERMQEEAKTGRPVNILTISRSLAVDAVSTYLFQENCNGTSEKVKTLSVSASVDAFVAVR</sequence>
<dbReference type="GO" id="GO:0004497">
    <property type="term" value="F:monooxygenase activity"/>
    <property type="evidence" value="ECO:0007669"/>
    <property type="project" value="InterPro"/>
</dbReference>
<dbReference type="Proteomes" id="UP000177625">
    <property type="component" value="Unassembled WGS sequence"/>
</dbReference>
<name>A0A1E1MC22_RHYSE</name>
<dbReference type="InterPro" id="IPR036396">
    <property type="entry name" value="Cyt_P450_sf"/>
</dbReference>
<dbReference type="GO" id="GO:0005506">
    <property type="term" value="F:iron ion binding"/>
    <property type="evidence" value="ECO:0007669"/>
    <property type="project" value="InterPro"/>
</dbReference>
<keyword evidence="2" id="KW-1185">Reference proteome</keyword>
<evidence type="ECO:0000313" key="1">
    <source>
        <dbReference type="EMBL" id="CZT46643.1"/>
    </source>
</evidence>
<dbReference type="GO" id="GO:0020037">
    <property type="term" value="F:heme binding"/>
    <property type="evidence" value="ECO:0007669"/>
    <property type="project" value="InterPro"/>
</dbReference>
<dbReference type="EMBL" id="FJVC01000256">
    <property type="protein sequence ID" value="CZT46643.1"/>
    <property type="molecule type" value="Genomic_DNA"/>
</dbReference>
<dbReference type="SUPFAM" id="SSF48264">
    <property type="entry name" value="Cytochrome P450"/>
    <property type="match status" value="1"/>
</dbReference>
<accession>A0A1E1MC22</accession>
<organism evidence="1 2">
    <name type="scientific">Rhynchosporium secalis</name>
    <name type="common">Barley scald fungus</name>
    <dbReference type="NCBI Taxonomy" id="38038"/>
    <lineage>
        <taxon>Eukaryota</taxon>
        <taxon>Fungi</taxon>
        <taxon>Dikarya</taxon>
        <taxon>Ascomycota</taxon>
        <taxon>Pezizomycotina</taxon>
        <taxon>Leotiomycetes</taxon>
        <taxon>Helotiales</taxon>
        <taxon>Ploettnerulaceae</taxon>
        <taxon>Rhynchosporium</taxon>
    </lineage>
</organism>
<evidence type="ECO:0000313" key="2">
    <source>
        <dbReference type="Proteomes" id="UP000177625"/>
    </source>
</evidence>
<gene>
    <name evidence="1" type="ORF">RSE6_07099</name>
</gene>
<proteinExistence type="predicted"/>
<dbReference type="GO" id="GO:0016705">
    <property type="term" value="F:oxidoreductase activity, acting on paired donors, with incorporation or reduction of molecular oxygen"/>
    <property type="evidence" value="ECO:0007669"/>
    <property type="project" value="InterPro"/>
</dbReference>
<protein>
    <recommendedName>
        <fullName evidence="3">Benzoate 4-monooxygenase cytochrome P450</fullName>
    </recommendedName>
</protein>